<sequence length="210" mass="23859">MVEVLAFREVDEGEAELVMRLMREFGAPDVPVAFVDESSAELFGVDMSKRAARLVQRDEGYLLLVRRPDKLSIWRELALLEILEDPSTSPIWALPEDYRGREDAAALSLALLNRLIDVKVALRDAGLIASSLDPSSLPLEAEDVEKSLIYTLDLDATVSLAVAGFRALAEELFLKFRRAPIYDLYSKFRNFVINNFKFEQIYNYLLIINR</sequence>
<dbReference type="EMBL" id="JZWT02000006">
    <property type="protein sequence ID" value="MFB6490251.1"/>
    <property type="molecule type" value="Genomic_DNA"/>
</dbReference>
<evidence type="ECO:0000313" key="1">
    <source>
        <dbReference type="EMBL" id="MFB6490251.1"/>
    </source>
</evidence>
<protein>
    <submittedName>
        <fullName evidence="1">Uncharacterized protein</fullName>
    </submittedName>
</protein>
<reference evidence="1" key="1">
    <citation type="submission" date="2024-07" db="EMBL/GenBank/DDBJ databases">
        <title>Metagenome and Metagenome-Assembled Genomes of Archaea from a hot spring from the geothermal field of Los Azufres, Mexico.</title>
        <authorList>
            <person name="Marin-Paredes R."/>
            <person name="Martinez-Romero E."/>
            <person name="Servin-Garciduenas L.E."/>
        </authorList>
    </citation>
    <scope>NUCLEOTIDE SEQUENCE</scope>
</reference>
<comment type="caution">
    <text evidence="1">The sequence shown here is derived from an EMBL/GenBank/DDBJ whole genome shotgun (WGS) entry which is preliminary data.</text>
</comment>
<proteinExistence type="predicted"/>
<name>A0ACC6UZX7_9CREN</name>
<dbReference type="Proteomes" id="UP000033636">
    <property type="component" value="Unassembled WGS sequence"/>
</dbReference>
<evidence type="ECO:0000313" key="2">
    <source>
        <dbReference type="Proteomes" id="UP000033636"/>
    </source>
</evidence>
<organism evidence="1 2">
    <name type="scientific">Thermoproteus sp. AZ2</name>
    <dbReference type="NCBI Taxonomy" id="1609232"/>
    <lineage>
        <taxon>Archaea</taxon>
        <taxon>Thermoproteota</taxon>
        <taxon>Thermoprotei</taxon>
        <taxon>Thermoproteales</taxon>
        <taxon>Thermoproteaceae</taxon>
        <taxon>Thermoproteus</taxon>
    </lineage>
</organism>
<accession>A0ACC6UZX7</accession>
<gene>
    <name evidence="1" type="ORF">TU35_003215</name>
</gene>